<gene>
    <name evidence="1" type="ORF">HXL68_01860</name>
</gene>
<evidence type="ECO:0000313" key="2">
    <source>
        <dbReference type="Proteomes" id="UP000718593"/>
    </source>
</evidence>
<dbReference type="InterPro" id="IPR052572">
    <property type="entry name" value="UPF0153_domain"/>
</dbReference>
<dbReference type="RefSeq" id="WP_084019574.1">
    <property type="nucleotide sequence ID" value="NZ_JARBJQ010000010.1"/>
</dbReference>
<reference evidence="1" key="1">
    <citation type="submission" date="2020-04" db="EMBL/GenBank/DDBJ databases">
        <title>Deep metagenomics examines the oral microbiome during advanced dental caries in children, revealing novel taxa and co-occurrences with host molecules.</title>
        <authorList>
            <person name="Baker J.L."/>
            <person name="Morton J.T."/>
            <person name="Dinis M."/>
            <person name="Alvarez R."/>
            <person name="Tran N.C."/>
            <person name="Knight R."/>
            <person name="Edlund A."/>
        </authorList>
    </citation>
    <scope>NUCLEOTIDE SEQUENCE</scope>
    <source>
        <strain evidence="1">JCVI_32_bin.24</strain>
    </source>
</reference>
<accession>A0A930BQM7</accession>
<name>A0A930BQM7_9RHOO</name>
<protein>
    <submittedName>
        <fullName evidence="1">YkgJ family cysteine cluster protein</fullName>
    </submittedName>
</protein>
<evidence type="ECO:0000313" key="1">
    <source>
        <dbReference type="EMBL" id="MBF1163764.1"/>
    </source>
</evidence>
<organism evidence="1 2">
    <name type="scientific">Dechloromonas agitata</name>
    <dbReference type="NCBI Taxonomy" id="73030"/>
    <lineage>
        <taxon>Bacteria</taxon>
        <taxon>Pseudomonadati</taxon>
        <taxon>Pseudomonadota</taxon>
        <taxon>Betaproteobacteria</taxon>
        <taxon>Rhodocyclales</taxon>
        <taxon>Azonexaceae</taxon>
        <taxon>Dechloromonas</taxon>
    </lineage>
</organism>
<dbReference type="Proteomes" id="UP000718593">
    <property type="component" value="Unassembled WGS sequence"/>
</dbReference>
<dbReference type="PANTHER" id="PTHR36931">
    <property type="entry name" value="UPF0153 PROTEIN YEIW"/>
    <property type="match status" value="1"/>
</dbReference>
<proteinExistence type="predicted"/>
<dbReference type="PANTHER" id="PTHR36931:SF1">
    <property type="entry name" value="UPF0153 PROTEIN YEIW"/>
    <property type="match status" value="1"/>
</dbReference>
<dbReference type="AlphaFoldDB" id="A0A930BQM7"/>
<comment type="caution">
    <text evidence="1">The sequence shown here is derived from an EMBL/GenBank/DDBJ whole genome shotgun (WGS) entry which is preliminary data.</text>
</comment>
<dbReference type="EMBL" id="JABZMI010000015">
    <property type="protein sequence ID" value="MBF1163764.1"/>
    <property type="molecule type" value="Genomic_DNA"/>
</dbReference>
<sequence length="79" mass="8322">MECRPGCGACCIAPSISSLDKPAGVPCRHLDADLRCRLFGRPERPACCSGLQPAPDMCGSTREAALHWLGALEALTRPG</sequence>